<dbReference type="PROSITE" id="PS01124">
    <property type="entry name" value="HTH_ARAC_FAMILY_2"/>
    <property type="match status" value="1"/>
</dbReference>
<keyword evidence="1" id="KW-0805">Transcription regulation</keyword>
<accession>A0ABR4YGC3</accession>
<proteinExistence type="predicted"/>
<keyword evidence="3" id="KW-0804">Transcription</keyword>
<dbReference type="SMART" id="SM00342">
    <property type="entry name" value="HTH_ARAC"/>
    <property type="match status" value="1"/>
</dbReference>
<dbReference type="SUPFAM" id="SSF51215">
    <property type="entry name" value="Regulatory protein AraC"/>
    <property type="match status" value="1"/>
</dbReference>
<dbReference type="InterPro" id="IPR009057">
    <property type="entry name" value="Homeodomain-like_sf"/>
</dbReference>
<name>A0ABR4YGC3_9VIBR</name>
<keyword evidence="2" id="KW-0238">DNA-binding</keyword>
<evidence type="ECO:0000259" key="4">
    <source>
        <dbReference type="PROSITE" id="PS01124"/>
    </source>
</evidence>
<keyword evidence="6" id="KW-1185">Reference proteome</keyword>
<dbReference type="Gene3D" id="1.10.10.60">
    <property type="entry name" value="Homeodomain-like"/>
    <property type="match status" value="2"/>
</dbReference>
<organism evidence="5 6">
    <name type="scientific">Vibrio variabilis</name>
    <dbReference type="NCBI Taxonomy" id="990271"/>
    <lineage>
        <taxon>Bacteria</taxon>
        <taxon>Pseudomonadati</taxon>
        <taxon>Pseudomonadota</taxon>
        <taxon>Gammaproteobacteria</taxon>
        <taxon>Vibrionales</taxon>
        <taxon>Vibrionaceae</taxon>
        <taxon>Vibrio</taxon>
    </lineage>
</organism>
<dbReference type="SUPFAM" id="SSF46689">
    <property type="entry name" value="Homeodomain-like"/>
    <property type="match status" value="2"/>
</dbReference>
<dbReference type="InterPro" id="IPR003313">
    <property type="entry name" value="AraC-bd"/>
</dbReference>
<evidence type="ECO:0000313" key="5">
    <source>
        <dbReference type="EMBL" id="KHA62316.1"/>
    </source>
</evidence>
<dbReference type="EMBL" id="JRWM01000003">
    <property type="protein sequence ID" value="KHA62316.1"/>
    <property type="molecule type" value="Genomic_DNA"/>
</dbReference>
<sequence>MERYFYRHYQLSGKLQRVGCGEFSSQNERIVQHLDVNTQDYSLSLIVSGALWFKDQQGQVQILKKGDVFQRKPGMVHSTCVVPTEEYREQFCLMSGDLYLHFNQMELIPREMTFQSQATPESTKQFSLLAKAIKNDSPHWYKKAMNAMQNWLFLIDDQKDEKRELTGLNKKIFAKEELVSSWSKPIPFIAQDLGMSYSTFRKWFKQEVGLTPGAFRKLSRVKLGCDLLLQPNLSITHVSEALDYPDVYSFSKQFKQVIGVTPSQFKQNPLCFE</sequence>
<dbReference type="RefSeq" id="WP_038212588.1">
    <property type="nucleotide sequence ID" value="NZ_JRWM01000003.1"/>
</dbReference>
<feature type="domain" description="HTH araC/xylS-type" evidence="4">
    <location>
        <begin position="189"/>
        <end position="268"/>
    </location>
</feature>
<evidence type="ECO:0000313" key="6">
    <source>
        <dbReference type="Proteomes" id="UP000030520"/>
    </source>
</evidence>
<evidence type="ECO:0000256" key="3">
    <source>
        <dbReference type="ARBA" id="ARBA00023163"/>
    </source>
</evidence>
<protein>
    <recommendedName>
        <fullName evidence="4">HTH araC/xylS-type domain-containing protein</fullName>
    </recommendedName>
</protein>
<dbReference type="PANTHER" id="PTHR43280">
    <property type="entry name" value="ARAC-FAMILY TRANSCRIPTIONAL REGULATOR"/>
    <property type="match status" value="1"/>
</dbReference>
<dbReference type="InterPro" id="IPR037923">
    <property type="entry name" value="HTH-like"/>
</dbReference>
<dbReference type="Pfam" id="PF02311">
    <property type="entry name" value="AraC_binding"/>
    <property type="match status" value="1"/>
</dbReference>
<gene>
    <name evidence="5" type="ORF">NL53_03280</name>
</gene>
<dbReference type="InterPro" id="IPR018060">
    <property type="entry name" value="HTH_AraC"/>
</dbReference>
<evidence type="ECO:0000256" key="2">
    <source>
        <dbReference type="ARBA" id="ARBA00023125"/>
    </source>
</evidence>
<evidence type="ECO:0000256" key="1">
    <source>
        <dbReference type="ARBA" id="ARBA00023015"/>
    </source>
</evidence>
<reference evidence="5 6" key="1">
    <citation type="submission" date="2014-10" db="EMBL/GenBank/DDBJ databases">
        <title>Genome sequencing of Vibrio variabilis T01.</title>
        <authorList>
            <person name="Chan K.-G."/>
            <person name="Mohamad N.I."/>
        </authorList>
    </citation>
    <scope>NUCLEOTIDE SEQUENCE [LARGE SCALE GENOMIC DNA]</scope>
    <source>
        <strain evidence="5 6">T01</strain>
    </source>
</reference>
<dbReference type="Pfam" id="PF12833">
    <property type="entry name" value="HTH_18"/>
    <property type="match status" value="1"/>
</dbReference>
<comment type="caution">
    <text evidence="5">The sequence shown here is derived from an EMBL/GenBank/DDBJ whole genome shotgun (WGS) entry which is preliminary data.</text>
</comment>
<dbReference type="Proteomes" id="UP000030520">
    <property type="component" value="Unassembled WGS sequence"/>
</dbReference>
<dbReference type="PANTHER" id="PTHR43280:SF2">
    <property type="entry name" value="HTH-TYPE TRANSCRIPTIONAL REGULATOR EXSA"/>
    <property type="match status" value="1"/>
</dbReference>